<dbReference type="AlphaFoldDB" id="A0A6P1T7H6"/>
<reference evidence="2 3" key="1">
    <citation type="submission" date="2019-12" db="EMBL/GenBank/DDBJ databases">
        <title>Complete genome sequence of Algicella marina strain 9Alg 56(T) isolated from the red alga Tichocarpus crinitus.</title>
        <authorList>
            <person name="Kim S.-G."/>
            <person name="Nedashkovskaya O.I."/>
        </authorList>
    </citation>
    <scope>NUCLEOTIDE SEQUENCE [LARGE SCALE GENOMIC DNA]</scope>
    <source>
        <strain evidence="2 3">9Alg 56</strain>
    </source>
</reference>
<gene>
    <name evidence="2" type="ORF">GO499_00465</name>
</gene>
<proteinExistence type="predicted"/>
<dbReference type="Gene3D" id="3.10.180.10">
    <property type="entry name" value="2,3-Dihydroxybiphenyl 1,2-Dioxygenase, domain 1"/>
    <property type="match status" value="1"/>
</dbReference>
<evidence type="ECO:0000313" key="3">
    <source>
        <dbReference type="Proteomes" id="UP000464495"/>
    </source>
</evidence>
<evidence type="ECO:0000313" key="2">
    <source>
        <dbReference type="EMBL" id="QHQ37239.1"/>
    </source>
</evidence>
<keyword evidence="3" id="KW-1185">Reference proteome</keyword>
<dbReference type="Pfam" id="PF00903">
    <property type="entry name" value="Glyoxalase"/>
    <property type="match status" value="1"/>
</dbReference>
<dbReference type="InterPro" id="IPR037523">
    <property type="entry name" value="VOC_core"/>
</dbReference>
<dbReference type="SUPFAM" id="SSF54593">
    <property type="entry name" value="Glyoxalase/Bleomycin resistance protein/Dihydroxybiphenyl dioxygenase"/>
    <property type="match status" value="1"/>
</dbReference>
<name>A0A6P1T7H6_9RHOB</name>
<dbReference type="PROSITE" id="PS51819">
    <property type="entry name" value="VOC"/>
    <property type="match status" value="1"/>
</dbReference>
<dbReference type="EMBL" id="CP046620">
    <property type="protein sequence ID" value="QHQ37239.1"/>
    <property type="molecule type" value="Genomic_DNA"/>
</dbReference>
<sequence>MKPPFTIRDLGEVAIRCGEIGPMFAFYRDIIGLEVLRAPESGIGFFRICTGYAGHTCVLALFAAEAGAAAFAGTTGAVTAGSHSSLHHLALTVDYGEQDEAVAWYRRHGLEPVVQEFPWIGWRGVFVQDPEGNTVELVAKDPAWRGG</sequence>
<organism evidence="2 3">
    <name type="scientific">Algicella marina</name>
    <dbReference type="NCBI Taxonomy" id="2683284"/>
    <lineage>
        <taxon>Bacteria</taxon>
        <taxon>Pseudomonadati</taxon>
        <taxon>Pseudomonadota</taxon>
        <taxon>Alphaproteobacteria</taxon>
        <taxon>Rhodobacterales</taxon>
        <taxon>Paracoccaceae</taxon>
        <taxon>Algicella</taxon>
    </lineage>
</organism>
<accession>A0A6P1T7H6</accession>
<dbReference type="CDD" id="cd06587">
    <property type="entry name" value="VOC"/>
    <property type="match status" value="1"/>
</dbReference>
<evidence type="ECO:0000259" key="1">
    <source>
        <dbReference type="PROSITE" id="PS51819"/>
    </source>
</evidence>
<feature type="domain" description="VOC" evidence="1">
    <location>
        <begin position="9"/>
        <end position="140"/>
    </location>
</feature>
<protein>
    <submittedName>
        <fullName evidence="2">VOC family protein</fullName>
    </submittedName>
</protein>
<dbReference type="Proteomes" id="UP000464495">
    <property type="component" value="Chromosome"/>
</dbReference>
<dbReference type="InterPro" id="IPR029068">
    <property type="entry name" value="Glyas_Bleomycin-R_OHBP_Dase"/>
</dbReference>
<dbReference type="KEGG" id="amaq:GO499_00465"/>
<dbReference type="InterPro" id="IPR004360">
    <property type="entry name" value="Glyas_Fos-R_dOase_dom"/>
</dbReference>